<dbReference type="Proteomes" id="UP000542342">
    <property type="component" value="Unassembled WGS sequence"/>
</dbReference>
<feature type="binding site" evidence="7">
    <location>
        <position position="39"/>
    </location>
    <ligand>
        <name>Zn(2+)</name>
        <dbReference type="ChEBI" id="CHEBI:29105"/>
    </ligand>
</feature>
<evidence type="ECO:0000256" key="4">
    <source>
        <dbReference type="ARBA" id="ARBA00022833"/>
    </source>
</evidence>
<dbReference type="SUPFAM" id="SSF53056">
    <property type="entry name" value="beta-carbonic anhydrase, cab"/>
    <property type="match status" value="1"/>
</dbReference>
<gene>
    <name evidence="8" type="ORF">H0921_11475</name>
</gene>
<dbReference type="GO" id="GO:0008270">
    <property type="term" value="F:zinc ion binding"/>
    <property type="evidence" value="ECO:0007669"/>
    <property type="project" value="InterPro"/>
</dbReference>
<feature type="binding site" evidence="7">
    <location>
        <position position="102"/>
    </location>
    <ligand>
        <name>Zn(2+)</name>
        <dbReference type="ChEBI" id="CHEBI:29105"/>
    </ligand>
</feature>
<keyword evidence="9" id="KW-1185">Reference proteome</keyword>
<name>A0A7V8VF28_9BACT</name>
<dbReference type="RefSeq" id="WP_194538228.1">
    <property type="nucleotide sequence ID" value="NZ_JACEFB010000008.1"/>
</dbReference>
<dbReference type="InterPro" id="IPR036874">
    <property type="entry name" value="Carbonic_anhydrase_sf"/>
</dbReference>
<comment type="similarity">
    <text evidence="1">Belongs to the beta-class carbonic anhydrase family.</text>
</comment>
<dbReference type="Gene3D" id="3.40.1050.10">
    <property type="entry name" value="Carbonic anhydrase"/>
    <property type="match status" value="1"/>
</dbReference>
<keyword evidence="3 7" id="KW-0479">Metal-binding</keyword>
<protein>
    <recommendedName>
        <fullName evidence="2">carbonic anhydrase</fullName>
        <ecNumber evidence="2">4.2.1.1</ecNumber>
    </recommendedName>
</protein>
<feature type="binding site" evidence="7">
    <location>
        <position position="99"/>
    </location>
    <ligand>
        <name>Zn(2+)</name>
        <dbReference type="ChEBI" id="CHEBI:29105"/>
    </ligand>
</feature>
<dbReference type="SMART" id="SM00947">
    <property type="entry name" value="Pro_CA"/>
    <property type="match status" value="1"/>
</dbReference>
<feature type="binding site" evidence="7">
    <location>
        <position position="41"/>
    </location>
    <ligand>
        <name>Zn(2+)</name>
        <dbReference type="ChEBI" id="CHEBI:29105"/>
    </ligand>
</feature>
<reference evidence="8 9" key="1">
    <citation type="submission" date="2020-07" db="EMBL/GenBank/DDBJ databases">
        <title>Thermogemmata thermophila gen. nov., sp. nov., a novel moderate thermophilic planctomycete from a Kamchatka hot spring.</title>
        <authorList>
            <person name="Elcheninov A.G."/>
            <person name="Podosokorskaya O.A."/>
            <person name="Kovaleva O.L."/>
            <person name="Novikov A."/>
            <person name="Bonch-Osmolovskaya E.A."/>
            <person name="Toshchakov S.V."/>
            <person name="Kublanov I.V."/>
        </authorList>
    </citation>
    <scope>NUCLEOTIDE SEQUENCE [LARGE SCALE GENOMIC DNA]</scope>
    <source>
        <strain evidence="8 9">2918</strain>
    </source>
</reference>
<evidence type="ECO:0000313" key="9">
    <source>
        <dbReference type="Proteomes" id="UP000542342"/>
    </source>
</evidence>
<evidence type="ECO:0000313" key="8">
    <source>
        <dbReference type="EMBL" id="MBA2226781.1"/>
    </source>
</evidence>
<evidence type="ECO:0000256" key="7">
    <source>
        <dbReference type="PIRSR" id="PIRSR601765-1"/>
    </source>
</evidence>
<comment type="cofactor">
    <cofactor evidence="7">
        <name>Zn(2+)</name>
        <dbReference type="ChEBI" id="CHEBI:29105"/>
    </cofactor>
    <text evidence="7">Binds 1 zinc ion per subunit.</text>
</comment>
<comment type="caution">
    <text evidence="8">The sequence shown here is derived from an EMBL/GenBank/DDBJ whole genome shotgun (WGS) entry which is preliminary data.</text>
</comment>
<dbReference type="AlphaFoldDB" id="A0A7V8VF28"/>
<dbReference type="InterPro" id="IPR045066">
    <property type="entry name" value="Beta_CA_cladeB"/>
</dbReference>
<evidence type="ECO:0000256" key="1">
    <source>
        <dbReference type="ARBA" id="ARBA00006217"/>
    </source>
</evidence>
<evidence type="ECO:0000256" key="2">
    <source>
        <dbReference type="ARBA" id="ARBA00012925"/>
    </source>
</evidence>
<dbReference type="EMBL" id="JACEFB010000008">
    <property type="protein sequence ID" value="MBA2226781.1"/>
    <property type="molecule type" value="Genomic_DNA"/>
</dbReference>
<dbReference type="GO" id="GO:0015976">
    <property type="term" value="P:carbon utilization"/>
    <property type="evidence" value="ECO:0007669"/>
    <property type="project" value="InterPro"/>
</dbReference>
<dbReference type="GO" id="GO:0004089">
    <property type="term" value="F:carbonate dehydratase activity"/>
    <property type="evidence" value="ECO:0007669"/>
    <property type="project" value="UniProtKB-EC"/>
</dbReference>
<dbReference type="EC" id="4.2.1.1" evidence="2"/>
<dbReference type="InterPro" id="IPR015892">
    <property type="entry name" value="Carbonic_anhydrase_CS"/>
</dbReference>
<evidence type="ECO:0000256" key="3">
    <source>
        <dbReference type="ARBA" id="ARBA00022723"/>
    </source>
</evidence>
<sequence length="233" mass="25790">MQKLIQGIHRFQDMVFAPRQDFFRKLAEGQAPQALFITCSDSRVVPDLICQTDPGDLFVIRNAGNIIPPYVPGTSCGVAATVEYGLKVLKIPHIVVCGHTNCGAMNAVMDIEMTAELPSVRQWLGYAQASASIVRTCYQHLPPDKQRRVVVQENVLVQLEHLRTHPAVAAALASQQLTLHAWVYKMETGEVFAYDSSSGQFELLRRDREATSGWSHEPPLASPQGVRHACVDL</sequence>
<keyword evidence="4 7" id="KW-0862">Zinc</keyword>
<dbReference type="PANTHER" id="PTHR11002">
    <property type="entry name" value="CARBONIC ANHYDRASE"/>
    <property type="match status" value="1"/>
</dbReference>
<dbReference type="CDD" id="cd00884">
    <property type="entry name" value="beta_CA_cladeB"/>
    <property type="match status" value="1"/>
</dbReference>
<evidence type="ECO:0000256" key="6">
    <source>
        <dbReference type="ARBA" id="ARBA00048348"/>
    </source>
</evidence>
<accession>A0A7V8VF28</accession>
<comment type="catalytic activity">
    <reaction evidence="6">
        <text>hydrogencarbonate + H(+) = CO2 + H2O</text>
        <dbReference type="Rhea" id="RHEA:10748"/>
        <dbReference type="ChEBI" id="CHEBI:15377"/>
        <dbReference type="ChEBI" id="CHEBI:15378"/>
        <dbReference type="ChEBI" id="CHEBI:16526"/>
        <dbReference type="ChEBI" id="CHEBI:17544"/>
        <dbReference type="EC" id="4.2.1.1"/>
    </reaction>
</comment>
<dbReference type="PROSITE" id="PS00704">
    <property type="entry name" value="PROK_CO2_ANHYDRASE_1"/>
    <property type="match status" value="1"/>
</dbReference>
<organism evidence="8 9">
    <name type="scientific">Thermogemmata fonticola</name>
    <dbReference type="NCBI Taxonomy" id="2755323"/>
    <lineage>
        <taxon>Bacteria</taxon>
        <taxon>Pseudomonadati</taxon>
        <taxon>Planctomycetota</taxon>
        <taxon>Planctomycetia</taxon>
        <taxon>Gemmatales</taxon>
        <taxon>Gemmataceae</taxon>
        <taxon>Thermogemmata</taxon>
    </lineage>
</organism>
<evidence type="ECO:0000256" key="5">
    <source>
        <dbReference type="ARBA" id="ARBA00023239"/>
    </source>
</evidence>
<dbReference type="PANTHER" id="PTHR11002:SF76">
    <property type="entry name" value="CARBONIC ANHYDRASE"/>
    <property type="match status" value="1"/>
</dbReference>
<keyword evidence="5" id="KW-0456">Lyase</keyword>
<dbReference type="InterPro" id="IPR001765">
    <property type="entry name" value="Carbonic_anhydrase"/>
</dbReference>
<proteinExistence type="inferred from homology"/>
<dbReference type="Pfam" id="PF00484">
    <property type="entry name" value="Pro_CA"/>
    <property type="match status" value="1"/>
</dbReference>